<feature type="signal peptide" evidence="2">
    <location>
        <begin position="1"/>
        <end position="24"/>
    </location>
</feature>
<evidence type="ECO:0000256" key="1">
    <source>
        <dbReference type="SAM" id="MobiDB-lite"/>
    </source>
</evidence>
<gene>
    <name evidence="3" type="ORF">HDF14_000155</name>
</gene>
<keyword evidence="4" id="KW-1185">Reference proteome</keyword>
<protein>
    <recommendedName>
        <fullName evidence="5">Exo-alpha-sialidase</fullName>
    </recommendedName>
</protein>
<comment type="caution">
    <text evidence="3">The sequence shown here is derived from an EMBL/GenBank/DDBJ whole genome shotgun (WGS) entry which is preliminary data.</text>
</comment>
<organism evidence="3 4">
    <name type="scientific">Tunturiibacter gelidiferens</name>
    <dbReference type="NCBI Taxonomy" id="3069689"/>
    <lineage>
        <taxon>Bacteria</taxon>
        <taxon>Pseudomonadati</taxon>
        <taxon>Acidobacteriota</taxon>
        <taxon>Terriglobia</taxon>
        <taxon>Terriglobales</taxon>
        <taxon>Acidobacteriaceae</taxon>
        <taxon>Tunturiibacter</taxon>
    </lineage>
</organism>
<reference evidence="3 4" key="1">
    <citation type="submission" date="2020-08" db="EMBL/GenBank/DDBJ databases">
        <title>Genomic Encyclopedia of Type Strains, Phase IV (KMG-V): Genome sequencing to study the core and pangenomes of soil and plant-associated prokaryotes.</title>
        <authorList>
            <person name="Whitman W."/>
        </authorList>
    </citation>
    <scope>NUCLEOTIDE SEQUENCE [LARGE SCALE GENOMIC DNA]</scope>
    <source>
        <strain evidence="3 4">X5P2</strain>
    </source>
</reference>
<accession>A0A9X0Q9D0</accession>
<feature type="compositionally biased region" description="Low complexity" evidence="1">
    <location>
        <begin position="39"/>
        <end position="51"/>
    </location>
</feature>
<feature type="chain" id="PRO_5040859413" description="Exo-alpha-sialidase" evidence="2">
    <location>
        <begin position="25"/>
        <end position="435"/>
    </location>
</feature>
<evidence type="ECO:0000313" key="4">
    <source>
        <dbReference type="Proteomes" id="UP000535182"/>
    </source>
</evidence>
<dbReference type="RefSeq" id="WP_183972599.1">
    <property type="nucleotide sequence ID" value="NZ_JACHEB010000001.1"/>
</dbReference>
<dbReference type="InterPro" id="IPR015943">
    <property type="entry name" value="WD40/YVTN_repeat-like_dom_sf"/>
</dbReference>
<dbReference type="SUPFAM" id="SSF50939">
    <property type="entry name" value="Sialidases"/>
    <property type="match status" value="1"/>
</dbReference>
<evidence type="ECO:0008006" key="5">
    <source>
        <dbReference type="Google" id="ProtNLM"/>
    </source>
</evidence>
<evidence type="ECO:0000256" key="2">
    <source>
        <dbReference type="SAM" id="SignalP"/>
    </source>
</evidence>
<dbReference type="EMBL" id="JACHEB010000001">
    <property type="protein sequence ID" value="MBB5326561.1"/>
    <property type="molecule type" value="Genomic_DNA"/>
</dbReference>
<name>A0A9X0Q9D0_9BACT</name>
<dbReference type="Proteomes" id="UP000535182">
    <property type="component" value="Unassembled WGS sequence"/>
</dbReference>
<sequence>MGLTNTCRAALQSLLLSMTIPVLGAGQILQSQTPAPNHSIVTSSSSSPESSNGDLKNDMESCRVHRVTSLPGSHQFASDFIEAIASDPSPDVEDPDTIWGLTADLSGEVPPQDRAMYISKSTDGGATWIQVAKVGSKYFDAKIGEGLRNGFRVSPGGTYFVVTTQRGAFQVLPQSSGSETLVNPIAGPRVPSSPPKVPIPKRAGDAVRANALEMTADGRHLIIGYGYFDLDPQIFTYHKDADGSWVEDGLLSGLPTDMDILSMEFDDSKKAEPGFLYVGTGDQVYLLNFHTNKWSRIEGVGPDSAIHGMTVVGGLHLAACWGVYNPTGPGTVRRVTNASFLIHRTTDEAGSNLRAYSIEVDPSKPTREVVTSLTGVYTSEDSGQRWRRLNDLPEEEFRTAHFNSDGTILVSGIAGTFLVNPFSDACSPHLKGRDK</sequence>
<dbReference type="AlphaFoldDB" id="A0A9X0Q9D0"/>
<proteinExistence type="predicted"/>
<feature type="region of interest" description="Disordered" evidence="1">
    <location>
        <begin position="34"/>
        <end position="57"/>
    </location>
</feature>
<dbReference type="Gene3D" id="2.130.10.10">
    <property type="entry name" value="YVTN repeat-like/Quinoprotein amine dehydrogenase"/>
    <property type="match status" value="1"/>
</dbReference>
<evidence type="ECO:0000313" key="3">
    <source>
        <dbReference type="EMBL" id="MBB5326561.1"/>
    </source>
</evidence>
<dbReference type="InterPro" id="IPR036278">
    <property type="entry name" value="Sialidase_sf"/>
</dbReference>
<keyword evidence="2" id="KW-0732">Signal</keyword>